<feature type="compositionally biased region" description="Acidic residues" evidence="2">
    <location>
        <begin position="132"/>
        <end position="144"/>
    </location>
</feature>
<dbReference type="RefSeq" id="XP_003879206.1">
    <property type="nucleotide sequence ID" value="XM_003879157.1"/>
</dbReference>
<reference evidence="3 4" key="1">
    <citation type="journal article" date="2011" name="Genome Res.">
        <title>Chromosome and gene copy number variation allow major structural change between species and strains of Leishmania.</title>
        <authorList>
            <person name="Rogers M.B."/>
            <person name="Hilley J.D."/>
            <person name="Dickens N.J."/>
            <person name="Wilkes J."/>
            <person name="Bates P.A."/>
            <person name="Depledge D.P."/>
            <person name="Harris D."/>
            <person name="Her Y."/>
            <person name="Herzyk P."/>
            <person name="Imamura H."/>
            <person name="Otto T.D."/>
            <person name="Sanders M."/>
            <person name="Seeger K."/>
            <person name="Dujardin J.C."/>
            <person name="Berriman M."/>
            <person name="Smith D.F."/>
            <person name="Hertz-Fowler C."/>
            <person name="Mottram J.C."/>
        </authorList>
    </citation>
    <scope>NUCLEOTIDE SEQUENCE [LARGE SCALE GENOMIC DNA]</scope>
    <source>
        <strain evidence="3 4">MHOM/GT/2001/U1103</strain>
    </source>
</reference>
<dbReference type="KEGG" id="lmi:LMXM_34_2110"/>
<proteinExistence type="predicted"/>
<dbReference type="VEuPathDB" id="TriTrypDB:LmxM.34.2110"/>
<feature type="compositionally biased region" description="Low complexity" evidence="2">
    <location>
        <begin position="219"/>
        <end position="230"/>
    </location>
</feature>
<keyword evidence="1" id="KW-0175">Coiled coil</keyword>
<sequence>MTRLAELLISAQPDDPEDFLWARLEARSFGEDATHSVVFSTDGYPVVRPEDPTQVSLLKDIPATSPGYVVATGLLPLLFAKKPVDPIGYLFYHIGSRTRSSAAQSVHSSTRHLRFGEGDEGFDAESCTSREFDDDSNYGADDAEVGSIGGSVSMVPLQRKGSLGSLFDSAAAVQLQRRRSERSENARQRLSQSAAVPRSSGSMRRSVTGATRASRDTSAAQPLPQELAALSGTGSSWKRVSAAQHEGKPCSPMRVSHGNSPVTVADIGNSPTRTFRIPSLTASPNTLHNIDSDEHARVRNEFGLLRLREELRLERLQHEVRILTRECEYRNHMALLNRTDRMADRAAATAQEALEEAQKYRAFLCAQIDQLELEKQRQLRLISQHMAQSSSPHSAAVDPRIPLPTSGHCLGAESSLLYTESQVPNELDILKKQVELLAMEQARARSMRYGVASSYAAAAPHTTRFSSSSAGVSGSARASFPK</sequence>
<feature type="compositionally biased region" description="Polar residues" evidence="2">
    <location>
        <begin position="188"/>
        <end position="211"/>
    </location>
</feature>
<dbReference type="AlphaFoldDB" id="E9B689"/>
<protein>
    <submittedName>
        <fullName evidence="3">Uncharacterized protein</fullName>
    </submittedName>
</protein>
<dbReference type="EMBL" id="FR799587">
    <property type="protein sequence ID" value="CBZ30761.1"/>
    <property type="molecule type" value="Genomic_DNA"/>
</dbReference>
<evidence type="ECO:0000256" key="1">
    <source>
        <dbReference type="SAM" id="Coils"/>
    </source>
</evidence>
<name>E9B689_LEIMU</name>
<gene>
    <name evidence="3" type="ORF">LMXM_34_2110</name>
</gene>
<feature type="region of interest" description="Disordered" evidence="2">
    <location>
        <begin position="178"/>
        <end position="261"/>
    </location>
</feature>
<dbReference type="OMA" id="ECEYRTR"/>
<organism evidence="3 4">
    <name type="scientific">Leishmania mexicana (strain MHOM/GT/2001/U1103)</name>
    <dbReference type="NCBI Taxonomy" id="929439"/>
    <lineage>
        <taxon>Eukaryota</taxon>
        <taxon>Discoba</taxon>
        <taxon>Euglenozoa</taxon>
        <taxon>Kinetoplastea</taxon>
        <taxon>Metakinetoplastina</taxon>
        <taxon>Trypanosomatida</taxon>
        <taxon>Trypanosomatidae</taxon>
        <taxon>Leishmaniinae</taxon>
        <taxon>Leishmania</taxon>
    </lineage>
</organism>
<dbReference type="OrthoDB" id="249649at2759"/>
<keyword evidence="4" id="KW-1185">Reference proteome</keyword>
<feature type="coiled-coil region" evidence="1">
    <location>
        <begin position="354"/>
        <end position="388"/>
    </location>
</feature>
<evidence type="ECO:0000256" key="2">
    <source>
        <dbReference type="SAM" id="MobiDB-lite"/>
    </source>
</evidence>
<accession>E9B689</accession>
<dbReference type="GeneID" id="13450924"/>
<dbReference type="PhylomeDB" id="E9B689"/>
<evidence type="ECO:0000313" key="4">
    <source>
        <dbReference type="Proteomes" id="UP000007259"/>
    </source>
</evidence>
<dbReference type="Proteomes" id="UP000007259">
    <property type="component" value="Chromosome 34"/>
</dbReference>
<evidence type="ECO:0000313" key="3">
    <source>
        <dbReference type="EMBL" id="CBZ30761.1"/>
    </source>
</evidence>
<feature type="region of interest" description="Disordered" evidence="2">
    <location>
        <begin position="115"/>
        <end position="144"/>
    </location>
</feature>